<organism evidence="4 5">
    <name type="scientific">Leptotrombidium deliense</name>
    <dbReference type="NCBI Taxonomy" id="299467"/>
    <lineage>
        <taxon>Eukaryota</taxon>
        <taxon>Metazoa</taxon>
        <taxon>Ecdysozoa</taxon>
        <taxon>Arthropoda</taxon>
        <taxon>Chelicerata</taxon>
        <taxon>Arachnida</taxon>
        <taxon>Acari</taxon>
        <taxon>Acariformes</taxon>
        <taxon>Trombidiformes</taxon>
        <taxon>Prostigmata</taxon>
        <taxon>Anystina</taxon>
        <taxon>Parasitengona</taxon>
        <taxon>Trombiculoidea</taxon>
        <taxon>Trombiculidae</taxon>
        <taxon>Leptotrombidium</taxon>
    </lineage>
</organism>
<dbReference type="GO" id="GO:0005634">
    <property type="term" value="C:nucleus"/>
    <property type="evidence" value="ECO:0007669"/>
    <property type="project" value="TreeGrafter"/>
</dbReference>
<evidence type="ECO:0000259" key="3">
    <source>
        <dbReference type="PROSITE" id="PS50841"/>
    </source>
</evidence>
<dbReference type="GO" id="GO:0032436">
    <property type="term" value="P:positive regulation of proteasomal ubiquitin-dependent protein catabolic process"/>
    <property type="evidence" value="ECO:0007669"/>
    <property type="project" value="TreeGrafter"/>
</dbReference>
<dbReference type="OrthoDB" id="10007451at2759"/>
<dbReference type="Gene3D" id="2.40.240.130">
    <property type="match status" value="1"/>
</dbReference>
<gene>
    <name evidence="4" type="ORF">B4U80_04500</name>
</gene>
<evidence type="ECO:0000256" key="1">
    <source>
        <dbReference type="ARBA" id="ARBA00022687"/>
    </source>
</evidence>
<reference evidence="4 5" key="1">
    <citation type="journal article" date="2018" name="Gigascience">
        <title>Genomes of trombidid mites reveal novel predicted allergens and laterally-transferred genes associated with secondary metabolism.</title>
        <authorList>
            <person name="Dong X."/>
            <person name="Chaisiri K."/>
            <person name="Xia D."/>
            <person name="Armstrong S.D."/>
            <person name="Fang Y."/>
            <person name="Donnelly M.J."/>
            <person name="Kadowaki T."/>
            <person name="McGarry J.W."/>
            <person name="Darby A.C."/>
            <person name="Makepeace B.L."/>
        </authorList>
    </citation>
    <scope>NUCLEOTIDE SEQUENCE [LARGE SCALE GENOMIC DNA]</scope>
    <source>
        <strain evidence="4">UoL-UT</strain>
    </source>
</reference>
<dbReference type="SMART" id="SM00021">
    <property type="entry name" value="DAX"/>
    <property type="match status" value="1"/>
</dbReference>
<dbReference type="GO" id="GO:0016055">
    <property type="term" value="P:Wnt signaling pathway"/>
    <property type="evidence" value="ECO:0007669"/>
    <property type="project" value="UniProtKB-KW"/>
</dbReference>
<dbReference type="AlphaFoldDB" id="A0A443SA68"/>
<dbReference type="VEuPathDB" id="VectorBase:LDEU007634"/>
<evidence type="ECO:0000313" key="5">
    <source>
        <dbReference type="Proteomes" id="UP000288716"/>
    </source>
</evidence>
<evidence type="ECO:0000313" key="4">
    <source>
        <dbReference type="EMBL" id="RWS24407.1"/>
    </source>
</evidence>
<dbReference type="PANTHER" id="PTHR46102:SF2">
    <property type="entry name" value="AXIN"/>
    <property type="match status" value="1"/>
</dbReference>
<dbReference type="InterPro" id="IPR001158">
    <property type="entry name" value="DIX"/>
</dbReference>
<dbReference type="GO" id="GO:0019901">
    <property type="term" value="F:protein kinase binding"/>
    <property type="evidence" value="ECO:0007669"/>
    <property type="project" value="TreeGrafter"/>
</dbReference>
<dbReference type="EMBL" id="NCKV01004915">
    <property type="protein sequence ID" value="RWS24407.1"/>
    <property type="molecule type" value="Genomic_DNA"/>
</dbReference>
<dbReference type="STRING" id="299467.A0A443SA68"/>
<dbReference type="PROSITE" id="PS50841">
    <property type="entry name" value="DIX"/>
    <property type="match status" value="1"/>
</dbReference>
<evidence type="ECO:0000256" key="2">
    <source>
        <dbReference type="PROSITE-ProRule" id="PRU00069"/>
    </source>
</evidence>
<sequence>MKTSDVLTVGYRYSEESVPFLKKLHGYNSLTLIQFKQLIPKRNGPHTYYFRKECNEFGTGYVMEEICDDNELLPVNEGNKIYGVIESVSRH</sequence>
<dbReference type="InterPro" id="IPR043581">
    <property type="entry name" value="Axin-like"/>
</dbReference>
<dbReference type="InterPro" id="IPR038207">
    <property type="entry name" value="DIX_dom_sf"/>
</dbReference>
<dbReference type="PANTHER" id="PTHR46102">
    <property type="entry name" value="AXIN"/>
    <property type="match status" value="1"/>
</dbReference>
<proteinExistence type="predicted"/>
<keyword evidence="1 2" id="KW-0879">Wnt signaling pathway</keyword>
<dbReference type="GO" id="GO:0008013">
    <property type="term" value="F:beta-catenin binding"/>
    <property type="evidence" value="ECO:0007669"/>
    <property type="project" value="TreeGrafter"/>
</dbReference>
<comment type="caution">
    <text evidence="4">The sequence shown here is derived from an EMBL/GenBank/DDBJ whole genome shotgun (WGS) entry which is preliminary data.</text>
</comment>
<dbReference type="GO" id="GO:0031625">
    <property type="term" value="F:ubiquitin protein ligase binding"/>
    <property type="evidence" value="ECO:0007669"/>
    <property type="project" value="TreeGrafter"/>
</dbReference>
<dbReference type="GO" id="GO:0060090">
    <property type="term" value="F:molecular adaptor activity"/>
    <property type="evidence" value="ECO:0007669"/>
    <property type="project" value="TreeGrafter"/>
</dbReference>
<name>A0A443SA68_9ACAR</name>
<dbReference type="GO" id="GO:0005886">
    <property type="term" value="C:plasma membrane"/>
    <property type="evidence" value="ECO:0007669"/>
    <property type="project" value="TreeGrafter"/>
</dbReference>
<dbReference type="Pfam" id="PF00778">
    <property type="entry name" value="DIX"/>
    <property type="match status" value="1"/>
</dbReference>
<feature type="domain" description="DIX" evidence="3">
    <location>
        <begin position="4"/>
        <end position="88"/>
    </location>
</feature>
<protein>
    <submittedName>
        <fullName evidence="4">Axin-1-like protein</fullName>
    </submittedName>
</protein>
<dbReference type="Proteomes" id="UP000288716">
    <property type="component" value="Unassembled WGS sequence"/>
</dbReference>
<dbReference type="GO" id="GO:0030877">
    <property type="term" value="C:beta-catenin destruction complex"/>
    <property type="evidence" value="ECO:0007669"/>
    <property type="project" value="TreeGrafter"/>
</dbReference>
<dbReference type="GO" id="GO:0048468">
    <property type="term" value="P:cell development"/>
    <property type="evidence" value="ECO:0007669"/>
    <property type="project" value="TreeGrafter"/>
</dbReference>
<accession>A0A443SA68</accession>
<keyword evidence="5" id="KW-1185">Reference proteome</keyword>
<dbReference type="InterPro" id="IPR029071">
    <property type="entry name" value="Ubiquitin-like_domsf"/>
</dbReference>
<dbReference type="SUPFAM" id="SSF54236">
    <property type="entry name" value="Ubiquitin-like"/>
    <property type="match status" value="1"/>
</dbReference>
<dbReference type="GO" id="GO:0090090">
    <property type="term" value="P:negative regulation of canonical Wnt signaling pathway"/>
    <property type="evidence" value="ECO:0007669"/>
    <property type="project" value="InterPro"/>
</dbReference>